<accession>A0A1J4NQY1</accession>
<dbReference type="SUPFAM" id="SSF53300">
    <property type="entry name" value="vWA-like"/>
    <property type="match status" value="1"/>
</dbReference>
<dbReference type="STRING" id="1428628.WN71_032520"/>
<dbReference type="InterPro" id="IPR002035">
    <property type="entry name" value="VWF_A"/>
</dbReference>
<feature type="region of interest" description="Disordered" evidence="1">
    <location>
        <begin position="664"/>
        <end position="707"/>
    </location>
</feature>
<dbReference type="CDD" id="cd00198">
    <property type="entry name" value="vWFA"/>
    <property type="match status" value="1"/>
</dbReference>
<evidence type="ECO:0000256" key="1">
    <source>
        <dbReference type="SAM" id="MobiDB-lite"/>
    </source>
</evidence>
<evidence type="ECO:0000313" key="3">
    <source>
        <dbReference type="EMBL" id="OIJ63558.1"/>
    </source>
</evidence>
<sequence>MSTPSLSERTHRLFPAGPADGPLRGQSVGVNPADLPHGTGATGTPALLVVDSDIEEIALPVRLVPLREVPQGVLAVGDETCAGIGLEASYAPASWRIEHPPLVALDELHLESAGESGLDEAAEALERSDLVGRLLWIPERDSQEVGIRADGTPYRVRHHDAGGRTAVLAEIGQHTHTEVFVSGANTGVDMVVLADCSTSMLVPDIPALPGGGQGLSEDPVGYGWNVSGPKEQRVEVLRRALHHLVAERRRLRGRTSRIALLEFTRTTKQVFPHSGMAEFDADSPRTVVSDFERAINAIYPLTGQGTHIGTALHEASDLLRRYGKPGNEQLIVLVSDGGDWVQPGAETTGEVADAYENPVLLMEHLHRALGVRVHTVGISTPELFRHWLAQGNPDGPGLSPDHDLLKEISRVGGGDAAVMGGLDVIVREFAELGAGTARRIRPGEGCAVGGPLSRDTTDALRRIGEQAAAPATPHATGGDASARAVDVASPQRLRDRIFEAHGLVNAEARRIFRKPLLAVEHLKKDVQRSVLQGEVHGRQWFISDLTSTSFTPDLTGIPSPSAQLRRPLTALTSFLDELRCAAPEKQADGGWRAGQADRLAGLLEDLAEHLTRAPEAAPLTSGANEVAADLAYTPTLADPAPARVAVAAPLPAPALPAQHARLRAAEETAIPIAGSEPRATPAPEPPPPAPPVSPTDPFRDLGYWGPA</sequence>
<proteinExistence type="predicted"/>
<dbReference type="Pfam" id="PF13519">
    <property type="entry name" value="VWA_2"/>
    <property type="match status" value="1"/>
</dbReference>
<dbReference type="AlphaFoldDB" id="A0A1J4NQY1"/>
<reference evidence="3" key="1">
    <citation type="submission" date="2016-10" db="EMBL/GenBank/DDBJ databases">
        <title>Genome sequence of Streptomyces mangrovisoli MUSC 149.</title>
        <authorList>
            <person name="Lee L.-H."/>
            <person name="Ser H.-L."/>
        </authorList>
    </citation>
    <scope>NUCLEOTIDE SEQUENCE [LARGE SCALE GENOMIC DNA]</scope>
    <source>
        <strain evidence="3">MUSC 149</strain>
    </source>
</reference>
<feature type="compositionally biased region" description="Pro residues" evidence="1">
    <location>
        <begin position="680"/>
        <end position="694"/>
    </location>
</feature>
<gene>
    <name evidence="3" type="ORF">WN71_032520</name>
</gene>
<dbReference type="OrthoDB" id="3917072at2"/>
<dbReference type="PROSITE" id="PS50234">
    <property type="entry name" value="VWFA"/>
    <property type="match status" value="1"/>
</dbReference>
<evidence type="ECO:0000313" key="4">
    <source>
        <dbReference type="Proteomes" id="UP000034196"/>
    </source>
</evidence>
<feature type="domain" description="VWFA" evidence="2">
    <location>
        <begin position="189"/>
        <end position="440"/>
    </location>
</feature>
<dbReference type="RefSeq" id="WP_046592269.1">
    <property type="nucleotide sequence ID" value="NZ_LAVA02000097.1"/>
</dbReference>
<dbReference type="SMART" id="SM00327">
    <property type="entry name" value="VWA"/>
    <property type="match status" value="1"/>
</dbReference>
<dbReference type="Gene3D" id="3.40.50.410">
    <property type="entry name" value="von Willebrand factor, type A domain"/>
    <property type="match status" value="1"/>
</dbReference>
<evidence type="ECO:0000259" key="2">
    <source>
        <dbReference type="PROSITE" id="PS50234"/>
    </source>
</evidence>
<organism evidence="3 4">
    <name type="scientific">Streptomyces mangrovisoli</name>
    <dbReference type="NCBI Taxonomy" id="1428628"/>
    <lineage>
        <taxon>Bacteria</taxon>
        <taxon>Bacillati</taxon>
        <taxon>Actinomycetota</taxon>
        <taxon>Actinomycetes</taxon>
        <taxon>Kitasatosporales</taxon>
        <taxon>Streptomycetaceae</taxon>
        <taxon>Streptomyces</taxon>
    </lineage>
</organism>
<dbReference type="InterPro" id="IPR036465">
    <property type="entry name" value="vWFA_dom_sf"/>
</dbReference>
<comment type="caution">
    <text evidence="3">The sequence shown here is derived from an EMBL/GenBank/DDBJ whole genome shotgun (WGS) entry which is preliminary data.</text>
</comment>
<protein>
    <recommendedName>
        <fullName evidence="2">VWFA domain-containing protein</fullName>
    </recommendedName>
</protein>
<dbReference type="Proteomes" id="UP000034196">
    <property type="component" value="Unassembled WGS sequence"/>
</dbReference>
<keyword evidence="4" id="KW-1185">Reference proteome</keyword>
<dbReference type="EMBL" id="LAVA02000097">
    <property type="protein sequence ID" value="OIJ63558.1"/>
    <property type="molecule type" value="Genomic_DNA"/>
</dbReference>
<feature type="region of interest" description="Disordered" evidence="1">
    <location>
        <begin position="1"/>
        <end position="33"/>
    </location>
</feature>
<name>A0A1J4NQY1_9ACTN</name>